<dbReference type="Proteomes" id="UP000004319">
    <property type="component" value="Unassembled WGS sequence"/>
</dbReference>
<name>F7VC56_9PROT</name>
<organism evidence="1 2">
    <name type="scientific">Acetobacter tropicalis NBRC 101654</name>
    <dbReference type="NCBI Taxonomy" id="749388"/>
    <lineage>
        <taxon>Bacteria</taxon>
        <taxon>Pseudomonadati</taxon>
        <taxon>Pseudomonadota</taxon>
        <taxon>Alphaproteobacteria</taxon>
        <taxon>Acetobacterales</taxon>
        <taxon>Acetobacteraceae</taxon>
        <taxon>Acetobacter</taxon>
    </lineage>
</organism>
<evidence type="ECO:0000313" key="1">
    <source>
        <dbReference type="EMBL" id="GAA07951.1"/>
    </source>
</evidence>
<evidence type="ECO:0000313" key="2">
    <source>
        <dbReference type="Proteomes" id="UP000004319"/>
    </source>
</evidence>
<protein>
    <submittedName>
        <fullName evidence="1">Uncharacterized protein</fullName>
    </submittedName>
</protein>
<proteinExistence type="predicted"/>
<reference evidence="1 2" key="1">
    <citation type="journal article" date="2011" name="Biochem. Biophys. Res. Commun.">
        <title>Increased number of Arginine-based salt bridges contributes to the thermotolerance of thermotolerant acetic acid bacteria, Acetobacter tropicalis SKU1100.</title>
        <authorList>
            <person name="Matsutani M."/>
            <person name="Hirakawa H."/>
            <person name="Nishikura M."/>
            <person name="Soemphol W."/>
            <person name="Ali I.A.I."/>
            <person name="Yakushi T."/>
            <person name="Matsushita K."/>
        </authorList>
    </citation>
    <scope>NUCLEOTIDE SEQUENCE [LARGE SCALE GENOMIC DNA]</scope>
    <source>
        <strain evidence="1 2">NBRC 101654</strain>
    </source>
</reference>
<comment type="caution">
    <text evidence="1">The sequence shown here is derived from an EMBL/GenBank/DDBJ whole genome shotgun (WGS) entry which is preliminary data.</text>
</comment>
<accession>F7VC56</accession>
<gene>
    <name evidence="1" type="ORF">ATPR_0955</name>
</gene>
<dbReference type="EMBL" id="BABS01000018">
    <property type="protein sequence ID" value="GAA07951.1"/>
    <property type="molecule type" value="Genomic_DNA"/>
</dbReference>
<dbReference type="AlphaFoldDB" id="F7VC56"/>
<sequence>MFVSHDNFRHQNHEGSRQTLRLRWCLFVSDMKLKLINISLVLFSVLFVGDHI</sequence>